<feature type="repeat" description="WD" evidence="7">
    <location>
        <begin position="307"/>
        <end position="347"/>
    </location>
</feature>
<dbReference type="InterPro" id="IPR019775">
    <property type="entry name" value="WD40_repeat_CS"/>
</dbReference>
<dbReference type="InterPro" id="IPR015943">
    <property type="entry name" value="WD40/YVTN_repeat-like_dom_sf"/>
</dbReference>
<dbReference type="InterPro" id="IPR045241">
    <property type="entry name" value="Prp46/PLRG1-like"/>
</dbReference>
<organism evidence="8 10">
    <name type="scientific">Didymodactylos carnosus</name>
    <dbReference type="NCBI Taxonomy" id="1234261"/>
    <lineage>
        <taxon>Eukaryota</taxon>
        <taxon>Metazoa</taxon>
        <taxon>Spiralia</taxon>
        <taxon>Gnathifera</taxon>
        <taxon>Rotifera</taxon>
        <taxon>Eurotatoria</taxon>
        <taxon>Bdelloidea</taxon>
        <taxon>Philodinida</taxon>
        <taxon>Philodinidae</taxon>
        <taxon>Didymodactylos</taxon>
    </lineage>
</organism>
<comment type="function">
    <text evidence="4">Involved in pre-mRNA splicing as component of the spliceosome. Component of the PRP19-CDC5L complex that forms an integral part of the spliceosome and is required for activating pre-mRNA splicing. As a component of the minor spliceosome, involved in the splicing of U12-type introns in pre-mRNAs.</text>
</comment>
<dbReference type="PROSITE" id="PS50082">
    <property type="entry name" value="WD_REPEATS_2"/>
    <property type="match status" value="4"/>
</dbReference>
<evidence type="ECO:0000313" key="10">
    <source>
        <dbReference type="Proteomes" id="UP000663829"/>
    </source>
</evidence>
<dbReference type="FunFam" id="2.130.10.10:FF:000012">
    <property type="entry name" value="Putative pleiotropic regulator 1"/>
    <property type="match status" value="1"/>
</dbReference>
<dbReference type="PANTHER" id="PTHR19923:SF0">
    <property type="entry name" value="PLEIOTROPIC REGULATOR 1"/>
    <property type="match status" value="1"/>
</dbReference>
<dbReference type="PROSITE" id="PS50294">
    <property type="entry name" value="WD_REPEATS_REGION"/>
    <property type="match status" value="4"/>
</dbReference>
<evidence type="ECO:0000256" key="1">
    <source>
        <dbReference type="ARBA" id="ARBA00022574"/>
    </source>
</evidence>
<dbReference type="AlphaFoldDB" id="A0A813Q0D1"/>
<evidence type="ECO:0000313" key="9">
    <source>
        <dbReference type="EMBL" id="CAF3539428.1"/>
    </source>
</evidence>
<dbReference type="GO" id="GO:0071011">
    <property type="term" value="C:precatalytic spliceosome"/>
    <property type="evidence" value="ECO:0007669"/>
    <property type="project" value="TreeGrafter"/>
</dbReference>
<dbReference type="PRINTS" id="PR00320">
    <property type="entry name" value="GPROTEINBRPT"/>
</dbReference>
<accession>A0A813Q0D1</accession>
<comment type="caution">
    <text evidence="8">The sequence shown here is derived from an EMBL/GenBank/DDBJ whole genome shotgun (WGS) entry which is preliminary data.</text>
</comment>
<dbReference type="Pfam" id="PF00400">
    <property type="entry name" value="WD40"/>
    <property type="match status" value="6"/>
</dbReference>
<keyword evidence="1 7" id="KW-0853">WD repeat</keyword>
<gene>
    <name evidence="8" type="ORF">GPM918_LOCUS1267</name>
    <name evidence="9" type="ORF">SRO942_LOCUS1267</name>
</gene>
<reference evidence="8" key="1">
    <citation type="submission" date="2021-02" db="EMBL/GenBank/DDBJ databases">
        <authorList>
            <person name="Nowell W R."/>
        </authorList>
    </citation>
    <scope>NUCLEOTIDE SEQUENCE</scope>
</reference>
<dbReference type="EMBL" id="CAJNOQ010000115">
    <property type="protein sequence ID" value="CAF0758825.1"/>
    <property type="molecule type" value="Genomic_DNA"/>
</dbReference>
<feature type="repeat" description="WD" evidence="7">
    <location>
        <begin position="224"/>
        <end position="265"/>
    </location>
</feature>
<evidence type="ECO:0000256" key="7">
    <source>
        <dbReference type="PROSITE-ProRule" id="PRU00221"/>
    </source>
</evidence>
<sequence>MDIYFVLASFTDKLQNGNESLSDHLSNNFLYASSDMTNPDASRQAYTDAQVPSTSNALVLSSKQSAANQLLPRKTTMMPKPQWHAPWKLMRVISGHLGWVRCVDVEPANEWFVTGAADRVIKVLVFKIWDLASGTLKLSLTGHVSTVRGVAVSTRQPYLFSCGEDKQVKCWDLEYNKVIRHYHGHLSACYALALHPTLDILVSSGRDSVARVWDMRTKAQIHCLTGHTNTVADVKVQAADPEIVTGSHDSTIRFWDIVAGRTYCTLTHHKKSVRSLAIHPKWYTMASASPDNIKEWKFPKGEFIQNLSGHNAILNSLAVNADNVLVSGADNGSLYFWDWKTGYNFQRIHTKAQPGSIEPEMGIYAMTFDHSGSRLITCEADKTIKIYKEDETAFQHTRTIVLSSINNYGRPIKGGFGQNKKIYYDEPKRPLRPKESRSLRYTALEEVKMEKDQHSLIEPMIDRTKPPHKFHVVHKIDSLFGEPWWVRAAMQELGFIIDNKKQWDIRTVIVKNVPSVNKHLWLCKHMVQIKPLTFVDGYPSEKDIGFTKLYTHNGELRILNHVPGDKNVSDTIEPKWPIEFGHIGARLHRDHSASRLHKEYFPTKYDYEFDQDKPGVKIIPPVNPDHPDTHLEEV</sequence>
<evidence type="ECO:0000256" key="4">
    <source>
        <dbReference type="ARBA" id="ARBA00046238"/>
    </source>
</evidence>
<dbReference type="PROSITE" id="PS00678">
    <property type="entry name" value="WD_REPEATS_1"/>
    <property type="match status" value="2"/>
</dbReference>
<dbReference type="InterPro" id="IPR001680">
    <property type="entry name" value="WD40_rpt"/>
</dbReference>
<evidence type="ECO:0000256" key="2">
    <source>
        <dbReference type="ARBA" id="ARBA00022737"/>
    </source>
</evidence>
<evidence type="ECO:0000256" key="5">
    <source>
        <dbReference type="ARBA" id="ARBA00062641"/>
    </source>
</evidence>
<dbReference type="CDD" id="cd00200">
    <property type="entry name" value="WD40"/>
    <property type="match status" value="1"/>
</dbReference>
<dbReference type="GO" id="GO:0071013">
    <property type="term" value="C:catalytic step 2 spliceosome"/>
    <property type="evidence" value="ECO:0007669"/>
    <property type="project" value="TreeGrafter"/>
</dbReference>
<evidence type="ECO:0000313" key="8">
    <source>
        <dbReference type="EMBL" id="CAF0758825.1"/>
    </source>
</evidence>
<evidence type="ECO:0000256" key="3">
    <source>
        <dbReference type="ARBA" id="ARBA00025726"/>
    </source>
</evidence>
<dbReference type="EMBL" id="CAJOBC010000115">
    <property type="protein sequence ID" value="CAF3539428.1"/>
    <property type="molecule type" value="Genomic_DNA"/>
</dbReference>
<feature type="repeat" description="WD" evidence="7">
    <location>
        <begin position="182"/>
        <end position="223"/>
    </location>
</feature>
<dbReference type="InterPro" id="IPR020472">
    <property type="entry name" value="WD40_PAC1"/>
</dbReference>
<keyword evidence="10" id="KW-1185">Reference proteome</keyword>
<dbReference type="PANTHER" id="PTHR19923">
    <property type="entry name" value="WD40 REPEAT PROTEINPRL1/PRL2-RELATED"/>
    <property type="match status" value="1"/>
</dbReference>
<keyword evidence="2" id="KW-0677">Repeat</keyword>
<evidence type="ECO:0000256" key="6">
    <source>
        <dbReference type="ARBA" id="ARBA00073631"/>
    </source>
</evidence>
<dbReference type="SMART" id="SM00320">
    <property type="entry name" value="WD40"/>
    <property type="match status" value="7"/>
</dbReference>
<dbReference type="OrthoDB" id="10256122at2759"/>
<dbReference type="InterPro" id="IPR036919">
    <property type="entry name" value="Ribo_uL30_ferredoxin-like_sf"/>
</dbReference>
<dbReference type="Proteomes" id="UP000663829">
    <property type="component" value="Unassembled WGS sequence"/>
</dbReference>
<protein>
    <recommendedName>
        <fullName evidence="6">Pleiotropic regulator 1</fullName>
    </recommendedName>
</protein>
<dbReference type="SUPFAM" id="SSF55129">
    <property type="entry name" value="Ribosomal protein L30p/L7e"/>
    <property type="match status" value="1"/>
</dbReference>
<feature type="repeat" description="WD" evidence="7">
    <location>
        <begin position="140"/>
        <end position="181"/>
    </location>
</feature>
<name>A0A813Q0D1_9BILA</name>
<dbReference type="GO" id="GO:0000398">
    <property type="term" value="P:mRNA splicing, via spliceosome"/>
    <property type="evidence" value="ECO:0007669"/>
    <property type="project" value="InterPro"/>
</dbReference>
<dbReference type="Proteomes" id="UP000681722">
    <property type="component" value="Unassembled WGS sequence"/>
</dbReference>
<comment type="similarity">
    <text evidence="3">Belongs to the WD repeat PRL1/PRL2 family.</text>
</comment>
<comment type="subunit">
    <text evidence="5">Identified in the spliceosome C complex. Component of the PRP19-CDC5L splicing complex composed of a core complex comprising a homotetramer of PRPF19, CDC5L, PLRG1 and BCAS2, and at least three less stably associated proteins CTNNBL1, CWC15 and HSPA8. Interacts (via its WD40 repeat domain) directly with CDC5L (via its C-terminal); the interaction is required for mRNA splicing but not for spliceosome assembly. Component of the minor spliceosome, which splices U12-type introns. Within this complex, interacts with CRIPT. Also interacts directly in the complex with BCAS2 and PRPF19. Interacts with USB1.</text>
</comment>
<dbReference type="SUPFAM" id="SSF50978">
    <property type="entry name" value="WD40 repeat-like"/>
    <property type="match status" value="1"/>
</dbReference>
<dbReference type="Gene3D" id="2.130.10.10">
    <property type="entry name" value="YVTN repeat-like/Quinoprotein amine dehydrogenase"/>
    <property type="match status" value="1"/>
</dbReference>
<proteinExistence type="inferred from homology"/>
<dbReference type="GO" id="GO:0000974">
    <property type="term" value="C:Prp19 complex"/>
    <property type="evidence" value="ECO:0007669"/>
    <property type="project" value="TreeGrafter"/>
</dbReference>
<dbReference type="InterPro" id="IPR036322">
    <property type="entry name" value="WD40_repeat_dom_sf"/>
</dbReference>